<feature type="transmembrane region" description="Helical" evidence="14">
    <location>
        <begin position="167"/>
        <end position="187"/>
    </location>
</feature>
<dbReference type="NCBIfam" id="TIGR03818">
    <property type="entry name" value="MotA1"/>
    <property type="match status" value="1"/>
</dbReference>
<dbReference type="PANTHER" id="PTHR30433:SF4">
    <property type="entry name" value="MOTILITY PROTEIN A"/>
    <property type="match status" value="1"/>
</dbReference>
<keyword evidence="3" id="KW-0813">Transport</keyword>
<evidence type="ECO:0000256" key="2">
    <source>
        <dbReference type="ARBA" id="ARBA00008038"/>
    </source>
</evidence>
<name>A0ABV8SKJ9_9GAMM</name>
<keyword evidence="17" id="KW-0966">Cell projection</keyword>
<dbReference type="InterPro" id="IPR002898">
    <property type="entry name" value="MotA_ExbB_proton_chnl"/>
</dbReference>
<keyword evidence="17" id="KW-0282">Flagellum</keyword>
<feature type="transmembrane region" description="Helical" evidence="14">
    <location>
        <begin position="199"/>
        <end position="221"/>
    </location>
</feature>
<comment type="subcellular location">
    <subcellularLocation>
        <location evidence="1">Cell inner membrane</location>
        <topology evidence="1">Multi-pass membrane protein</topology>
    </subcellularLocation>
</comment>
<keyword evidence="12 14" id="KW-0472">Membrane</keyword>
<keyword evidence="9" id="KW-0375">Hydrogen ion transport</keyword>
<evidence type="ECO:0000256" key="5">
    <source>
        <dbReference type="ARBA" id="ARBA00022500"/>
    </source>
</evidence>
<protein>
    <submittedName>
        <fullName evidence="17">Flagellar motor stator protein MotA</fullName>
    </submittedName>
</protein>
<dbReference type="InterPro" id="IPR000540">
    <property type="entry name" value="Flag_MotA_CS"/>
</dbReference>
<evidence type="ECO:0000313" key="17">
    <source>
        <dbReference type="EMBL" id="MFC4308146.1"/>
    </source>
</evidence>
<evidence type="ECO:0000256" key="13">
    <source>
        <dbReference type="SAM" id="MobiDB-lite"/>
    </source>
</evidence>
<keyword evidence="4" id="KW-1003">Cell membrane</keyword>
<feature type="region of interest" description="Disordered" evidence="13">
    <location>
        <begin position="285"/>
        <end position="310"/>
    </location>
</feature>
<evidence type="ECO:0000256" key="3">
    <source>
        <dbReference type="ARBA" id="ARBA00022448"/>
    </source>
</evidence>
<keyword evidence="7 14" id="KW-0812">Transmembrane</keyword>
<evidence type="ECO:0000256" key="9">
    <source>
        <dbReference type="ARBA" id="ARBA00022781"/>
    </source>
</evidence>
<keyword evidence="10 14" id="KW-1133">Transmembrane helix</keyword>
<feature type="transmembrane region" description="Helical" evidence="14">
    <location>
        <begin position="32"/>
        <end position="49"/>
    </location>
</feature>
<keyword evidence="11" id="KW-0406">Ion transport</keyword>
<evidence type="ECO:0000256" key="6">
    <source>
        <dbReference type="ARBA" id="ARBA00022519"/>
    </source>
</evidence>
<evidence type="ECO:0000259" key="15">
    <source>
        <dbReference type="Pfam" id="PF01618"/>
    </source>
</evidence>
<keyword evidence="18" id="KW-1185">Reference proteome</keyword>
<evidence type="ECO:0000256" key="10">
    <source>
        <dbReference type="ARBA" id="ARBA00022989"/>
    </source>
</evidence>
<keyword evidence="6" id="KW-0997">Cell inner membrane</keyword>
<evidence type="ECO:0000256" key="11">
    <source>
        <dbReference type="ARBA" id="ARBA00023065"/>
    </source>
</evidence>
<evidence type="ECO:0000313" key="18">
    <source>
        <dbReference type="Proteomes" id="UP001595904"/>
    </source>
</evidence>
<evidence type="ECO:0000256" key="7">
    <source>
        <dbReference type="ARBA" id="ARBA00022692"/>
    </source>
</evidence>
<dbReference type="EMBL" id="JBHSDU010000001">
    <property type="protein sequence ID" value="MFC4308146.1"/>
    <property type="molecule type" value="Genomic_DNA"/>
</dbReference>
<evidence type="ECO:0000256" key="14">
    <source>
        <dbReference type="SAM" id="Phobius"/>
    </source>
</evidence>
<comment type="caution">
    <text evidence="17">The sequence shown here is derived from an EMBL/GenBank/DDBJ whole genome shotgun (WGS) entry which is preliminary data.</text>
</comment>
<dbReference type="Proteomes" id="UP001595904">
    <property type="component" value="Unassembled WGS sequence"/>
</dbReference>
<evidence type="ECO:0000259" key="16">
    <source>
        <dbReference type="Pfam" id="PF20560"/>
    </source>
</evidence>
<comment type="similarity">
    <text evidence="2">Belongs to the MotA family.</text>
</comment>
<accession>A0ABV8SKJ9</accession>
<feature type="domain" description="MotA/TolQ/ExbB proton channel" evidence="15">
    <location>
        <begin position="135"/>
        <end position="239"/>
    </location>
</feature>
<keyword evidence="5" id="KW-0145">Chemotaxis</keyword>
<evidence type="ECO:0000256" key="1">
    <source>
        <dbReference type="ARBA" id="ARBA00004429"/>
    </source>
</evidence>
<dbReference type="InterPro" id="IPR022522">
    <property type="entry name" value="Flagellar_motor_stator_MotA"/>
</dbReference>
<organism evidence="17 18">
    <name type="scientific">Steroidobacter flavus</name>
    <dbReference type="NCBI Taxonomy" id="1842136"/>
    <lineage>
        <taxon>Bacteria</taxon>
        <taxon>Pseudomonadati</taxon>
        <taxon>Pseudomonadota</taxon>
        <taxon>Gammaproteobacteria</taxon>
        <taxon>Steroidobacterales</taxon>
        <taxon>Steroidobacteraceae</taxon>
        <taxon>Steroidobacter</taxon>
    </lineage>
</organism>
<feature type="domain" description="Motility protein A N-terminal" evidence="16">
    <location>
        <begin position="4"/>
        <end position="89"/>
    </location>
</feature>
<dbReference type="InterPro" id="IPR046786">
    <property type="entry name" value="MotA_N"/>
</dbReference>
<keyword evidence="17" id="KW-0969">Cilium</keyword>
<dbReference type="Pfam" id="PF01618">
    <property type="entry name" value="MotA_ExbB"/>
    <property type="match status" value="1"/>
</dbReference>
<dbReference type="InterPro" id="IPR047055">
    <property type="entry name" value="MotA-like"/>
</dbReference>
<dbReference type="PROSITE" id="PS01307">
    <property type="entry name" value="MOTA"/>
    <property type="match status" value="1"/>
</dbReference>
<evidence type="ECO:0000256" key="12">
    <source>
        <dbReference type="ARBA" id="ARBA00023136"/>
    </source>
</evidence>
<proteinExistence type="inferred from homology"/>
<dbReference type="PANTHER" id="PTHR30433">
    <property type="entry name" value="CHEMOTAXIS PROTEIN MOTA"/>
    <property type="match status" value="1"/>
</dbReference>
<gene>
    <name evidence="17" type="primary">motA</name>
    <name evidence="17" type="ORF">ACFPN2_03540</name>
</gene>
<evidence type="ECO:0000256" key="4">
    <source>
        <dbReference type="ARBA" id="ARBA00022475"/>
    </source>
</evidence>
<keyword evidence="8" id="KW-0283">Flagellar rotation</keyword>
<sequence>MQSLIGIATILLCVFGGFMLHGGDMGVIWQPVELIIIIGAGAGTIILGNPRHVLSEMWLQVKEVLGRRKDGEEFQRQLLLLMYELLQTAAGGLKALDAHVEAPHESELFKRYPMILHEPKLLHFIVDNFRLMAMGKISAHELEGVLDQEIGAIHEEMAQPARSLSKVGDAMPGFGILAAVLGIVMAMNSVAAGADTGEVAMAVAAAMVGTFIGIFMCYGVLDPIANRMRQLVDDERMALDSVKVVLVTHVAGKPPLLAIDAGRRLVQLNTKPSFARLEGWIDKLNNGDEEAEEPATPRRRKGDLRAQQAA</sequence>
<reference evidence="18" key="1">
    <citation type="journal article" date="2019" name="Int. J. Syst. Evol. Microbiol.">
        <title>The Global Catalogue of Microorganisms (GCM) 10K type strain sequencing project: providing services to taxonomists for standard genome sequencing and annotation.</title>
        <authorList>
            <consortium name="The Broad Institute Genomics Platform"/>
            <consortium name="The Broad Institute Genome Sequencing Center for Infectious Disease"/>
            <person name="Wu L."/>
            <person name="Ma J."/>
        </authorList>
    </citation>
    <scope>NUCLEOTIDE SEQUENCE [LARGE SCALE GENOMIC DNA]</scope>
    <source>
        <strain evidence="18">CGMCC 1.10759</strain>
    </source>
</reference>
<dbReference type="RefSeq" id="WP_380595027.1">
    <property type="nucleotide sequence ID" value="NZ_JBHSDU010000001.1"/>
</dbReference>
<evidence type="ECO:0000256" key="8">
    <source>
        <dbReference type="ARBA" id="ARBA00022779"/>
    </source>
</evidence>
<dbReference type="Pfam" id="PF20560">
    <property type="entry name" value="MotA_N"/>
    <property type="match status" value="1"/>
</dbReference>